<dbReference type="InterPro" id="IPR051448">
    <property type="entry name" value="CdaR-like_regulators"/>
</dbReference>
<organism evidence="2 3">
    <name type="scientific">Dermacoccus abyssi</name>
    <dbReference type="NCBI Taxonomy" id="322596"/>
    <lineage>
        <taxon>Bacteria</taxon>
        <taxon>Bacillati</taxon>
        <taxon>Actinomycetota</taxon>
        <taxon>Actinomycetes</taxon>
        <taxon>Micrococcales</taxon>
        <taxon>Dermacoccaceae</taxon>
        <taxon>Dermacoccus</taxon>
    </lineage>
</organism>
<dbReference type="Proteomes" id="UP000285376">
    <property type="component" value="Unassembled WGS sequence"/>
</dbReference>
<dbReference type="InterPro" id="IPR042070">
    <property type="entry name" value="PucR_C-HTH_sf"/>
</dbReference>
<dbReference type="PANTHER" id="PTHR33744:SF1">
    <property type="entry name" value="DNA-BINDING TRANSCRIPTIONAL ACTIVATOR ADER"/>
    <property type="match status" value="1"/>
</dbReference>
<comment type="caution">
    <text evidence="2">The sequence shown here is derived from an EMBL/GenBank/DDBJ whole genome shotgun (WGS) entry which is preliminary data.</text>
</comment>
<sequence length="222" mass="23875">METPQRLTQLRDDLGRALLHQLEEGRDSPEELTHFGLSPDTAVALVAYPTATARPDVWRAQAERASAEANAIFRIDGDELVAVAPKPITVPESHLGHAGLGGDAAGALERARFAARAARRRGVPVVDGEAALDVVLAQPAIERAVDAWAGPVLQRLSDDGSESLRVTVTAFLRHGGSFDATARELKVHRHTVSSRVRRAQEAMGLDLADPDVRALLWLALAR</sequence>
<dbReference type="Pfam" id="PF13556">
    <property type="entry name" value="HTH_30"/>
    <property type="match status" value="1"/>
</dbReference>
<feature type="domain" description="PucR C-terminal helix-turn-helix" evidence="1">
    <location>
        <begin position="165"/>
        <end position="221"/>
    </location>
</feature>
<evidence type="ECO:0000313" key="2">
    <source>
        <dbReference type="EMBL" id="RHW45773.1"/>
    </source>
</evidence>
<dbReference type="PANTHER" id="PTHR33744">
    <property type="entry name" value="CARBOHYDRATE DIACID REGULATOR"/>
    <property type="match status" value="1"/>
</dbReference>
<dbReference type="InterPro" id="IPR025736">
    <property type="entry name" value="PucR_C-HTH_dom"/>
</dbReference>
<accession>A0A417Z4V1</accession>
<gene>
    <name evidence="2" type="ORF">D1832_08220</name>
</gene>
<name>A0A417Z4V1_9MICO</name>
<dbReference type="Gene3D" id="1.10.10.2840">
    <property type="entry name" value="PucR C-terminal helix-turn-helix domain"/>
    <property type="match status" value="1"/>
</dbReference>
<proteinExistence type="predicted"/>
<dbReference type="AlphaFoldDB" id="A0A417Z4V1"/>
<protein>
    <submittedName>
        <fullName evidence="2">PucR family transcriptional regulator</fullName>
    </submittedName>
</protein>
<dbReference type="EMBL" id="QWLM01000008">
    <property type="protein sequence ID" value="RHW45773.1"/>
    <property type="molecule type" value="Genomic_DNA"/>
</dbReference>
<evidence type="ECO:0000259" key="1">
    <source>
        <dbReference type="Pfam" id="PF13556"/>
    </source>
</evidence>
<reference evidence="2 3" key="1">
    <citation type="submission" date="2018-08" db="EMBL/GenBank/DDBJ databases">
        <title>Whole genome sequence analysis of Dermacoccus abyssi bacteria isolated from Deep Mariana trench Micromonospora spp reveals genes involved in the environmental adaptation and production of secondary metabolites.</title>
        <authorList>
            <person name="Abdel-Mageed W.M."/>
            <person name="Lehri B."/>
            <person name="Nouioui I."/>
            <person name="Goodfellow I."/>
            <person name="Jaspars M."/>
            <person name="Karlyshev A."/>
        </authorList>
    </citation>
    <scope>NUCLEOTIDE SEQUENCE [LARGE SCALE GENOMIC DNA]</scope>
    <source>
        <strain evidence="2 3">MT1.1</strain>
    </source>
</reference>
<evidence type="ECO:0000313" key="3">
    <source>
        <dbReference type="Proteomes" id="UP000285376"/>
    </source>
</evidence>